<proteinExistence type="predicted"/>
<protein>
    <submittedName>
        <fullName evidence="2">ATP-binding protein</fullName>
    </submittedName>
</protein>
<organism evidence="2 3">
    <name type="scientific">Dorea longicatena</name>
    <dbReference type="NCBI Taxonomy" id="88431"/>
    <lineage>
        <taxon>Bacteria</taxon>
        <taxon>Bacillati</taxon>
        <taxon>Bacillota</taxon>
        <taxon>Clostridia</taxon>
        <taxon>Lachnospirales</taxon>
        <taxon>Lachnospiraceae</taxon>
        <taxon>Dorea</taxon>
    </lineage>
</organism>
<accession>A0A3E5GI23</accession>
<dbReference type="InterPro" id="IPR027417">
    <property type="entry name" value="P-loop_NTPase"/>
</dbReference>
<keyword evidence="2" id="KW-0547">Nucleotide-binding</keyword>
<evidence type="ECO:0000259" key="1">
    <source>
        <dbReference type="Pfam" id="PF13401"/>
    </source>
</evidence>
<dbReference type="AlphaFoldDB" id="A0A3E5GI23"/>
<dbReference type="InterPro" id="IPR049945">
    <property type="entry name" value="AAA_22"/>
</dbReference>
<dbReference type="Proteomes" id="UP000261285">
    <property type="component" value="Unassembled WGS sequence"/>
</dbReference>
<feature type="domain" description="ORC1/DEAH AAA+ ATPase" evidence="1">
    <location>
        <begin position="214"/>
        <end position="324"/>
    </location>
</feature>
<gene>
    <name evidence="2" type="ORF">DXB16_03330</name>
</gene>
<sequence>MKSISIYTITRNQNIEQLQKLERQLSGRDYFLKMREWELESMKALTAELETCMEDVYALRFFYSFQIPRLGKEFDLLQIKEDQIINIELKSGVVSDEAIRRQLLQNRYYLSVLGRTIHSYTYISSQNRLVRLTNHDHIAEADWDELCRALKRESPDYDGNIEELFRAELYLISPLREPERFLQKEYFLTAQQRDIERQILKGIRAKHSDYYWFSGLPGTGKTLLLYDLAMKLSVRQRVCMIHCGESGNDWRLLHKRLRRIKFLSAGQLSFQTVKQPITQNVCTEEPSDIFLESYSAILVDEAHLLSMEQLKILEERKKQIPVIFSSDTEDMISPEELDREIPQRLAGLPDVQSFHLTNRIRTNAELSSFIQNMMDLSRRKGKNGYPNIEVVYANDDTEAAYLLQGYMRQGYLMNSDVRDVNRLAVVIDERYYYDEDSYLRTRKICEDAYETTCTTMCRDRKSDVRILFHQLNQAKEKLAIVIKDNPEVYDTILNLL</sequence>
<name>A0A3E5GI23_9FIRM</name>
<dbReference type="SUPFAM" id="SSF52540">
    <property type="entry name" value="P-loop containing nucleoside triphosphate hydrolases"/>
    <property type="match status" value="1"/>
</dbReference>
<reference evidence="2 3" key="1">
    <citation type="submission" date="2018-08" db="EMBL/GenBank/DDBJ databases">
        <title>A genome reference for cultivated species of the human gut microbiota.</title>
        <authorList>
            <person name="Zou Y."/>
            <person name="Xue W."/>
            <person name="Luo G."/>
        </authorList>
    </citation>
    <scope>NUCLEOTIDE SEQUENCE [LARGE SCALE GENOMIC DNA]</scope>
    <source>
        <strain evidence="2 3">OM02-16</strain>
    </source>
</reference>
<evidence type="ECO:0000313" key="3">
    <source>
        <dbReference type="Proteomes" id="UP000261285"/>
    </source>
</evidence>
<comment type="caution">
    <text evidence="2">The sequence shown here is derived from an EMBL/GenBank/DDBJ whole genome shotgun (WGS) entry which is preliminary data.</text>
</comment>
<dbReference type="Pfam" id="PF13401">
    <property type="entry name" value="AAA_22"/>
    <property type="match status" value="1"/>
</dbReference>
<keyword evidence="2" id="KW-0067">ATP-binding</keyword>
<dbReference type="GO" id="GO:0016887">
    <property type="term" value="F:ATP hydrolysis activity"/>
    <property type="evidence" value="ECO:0007669"/>
    <property type="project" value="InterPro"/>
</dbReference>
<dbReference type="GO" id="GO:0005524">
    <property type="term" value="F:ATP binding"/>
    <property type="evidence" value="ECO:0007669"/>
    <property type="project" value="UniProtKB-KW"/>
</dbReference>
<evidence type="ECO:0000313" key="2">
    <source>
        <dbReference type="EMBL" id="RGO34533.1"/>
    </source>
</evidence>
<dbReference type="EMBL" id="QSVN01000002">
    <property type="protein sequence ID" value="RGO34533.1"/>
    <property type="molecule type" value="Genomic_DNA"/>
</dbReference>
<dbReference type="RefSeq" id="WP_117597451.1">
    <property type="nucleotide sequence ID" value="NZ_CABMEZ010000002.1"/>
</dbReference>
<dbReference type="Gene3D" id="3.40.50.300">
    <property type="entry name" value="P-loop containing nucleotide triphosphate hydrolases"/>
    <property type="match status" value="1"/>
</dbReference>